<feature type="transmembrane region" description="Helical" evidence="1">
    <location>
        <begin position="126"/>
        <end position="146"/>
    </location>
</feature>
<accession>A0ABT7I734</accession>
<name>A0ABT7I734_9GAMM</name>
<feature type="transmembrane region" description="Helical" evidence="1">
    <location>
        <begin position="226"/>
        <end position="245"/>
    </location>
</feature>
<keyword evidence="3" id="KW-1185">Reference proteome</keyword>
<reference evidence="2 3" key="1">
    <citation type="submission" date="2023-06" db="EMBL/GenBank/DDBJ databases">
        <title>Marinobacter azerbaijanicus a moderately halophilic, isolated from Urmia Lake in Azerbaijan region of Iran.</title>
        <authorList>
            <person name="Sanchez-Porro C."/>
            <person name="Aghdam E.M."/>
            <person name="Saheb S.M."/>
            <person name="Tarhriz V."/>
            <person name="Kazemi E."/>
            <person name="Ammozegar M.A."/>
            <person name="Ventosa A."/>
            <person name="Hejazi M.S."/>
        </authorList>
    </citation>
    <scope>NUCLEOTIDE SEQUENCE [LARGE SCALE GENOMIC DNA]</scope>
    <source>
        <strain evidence="2 3">TBZ242</strain>
    </source>
</reference>
<evidence type="ECO:0000313" key="2">
    <source>
        <dbReference type="EMBL" id="MDL0429952.1"/>
    </source>
</evidence>
<evidence type="ECO:0000256" key="1">
    <source>
        <dbReference type="SAM" id="Phobius"/>
    </source>
</evidence>
<organism evidence="2 3">
    <name type="scientific">Marinobacter azerbaijanicus</name>
    <dbReference type="NCBI Taxonomy" id="3050455"/>
    <lineage>
        <taxon>Bacteria</taxon>
        <taxon>Pseudomonadati</taxon>
        <taxon>Pseudomonadota</taxon>
        <taxon>Gammaproteobacteria</taxon>
        <taxon>Pseudomonadales</taxon>
        <taxon>Marinobacteraceae</taxon>
        <taxon>Marinobacter</taxon>
    </lineage>
</organism>
<evidence type="ECO:0000313" key="3">
    <source>
        <dbReference type="Proteomes" id="UP001227964"/>
    </source>
</evidence>
<dbReference type="Proteomes" id="UP001227964">
    <property type="component" value="Unassembled WGS sequence"/>
</dbReference>
<gene>
    <name evidence="2" type="ORF">QPM17_02360</name>
</gene>
<feature type="transmembrane region" description="Helical" evidence="1">
    <location>
        <begin position="191"/>
        <end position="214"/>
    </location>
</feature>
<feature type="transmembrane region" description="Helical" evidence="1">
    <location>
        <begin position="92"/>
        <end position="114"/>
    </location>
</feature>
<comment type="caution">
    <text evidence="2">The sequence shown here is derived from an EMBL/GenBank/DDBJ whole genome shotgun (WGS) entry which is preliminary data.</text>
</comment>
<dbReference type="EMBL" id="JASSVS010000001">
    <property type="protein sequence ID" value="MDL0429952.1"/>
    <property type="molecule type" value="Genomic_DNA"/>
</dbReference>
<keyword evidence="1" id="KW-0812">Transmembrane</keyword>
<keyword evidence="1" id="KW-0472">Membrane</keyword>
<dbReference type="InterPro" id="IPR018688">
    <property type="entry name" value="PpoB2-like"/>
</dbReference>
<feature type="transmembrane region" description="Helical" evidence="1">
    <location>
        <begin position="50"/>
        <end position="71"/>
    </location>
</feature>
<dbReference type="Pfam" id="PF09948">
    <property type="entry name" value="PpoB2"/>
    <property type="match status" value="1"/>
</dbReference>
<protein>
    <submittedName>
        <fullName evidence="2">DUF2182 domain-containing protein</fullName>
    </submittedName>
</protein>
<keyword evidence="1" id="KW-1133">Transmembrane helix</keyword>
<proteinExistence type="predicted"/>
<sequence>MELTMAKLHSLERALIATAVVLLTLLAWSYMAMPMPATVADGSKPHLPALILIMWTVMMVAMMLPSATPMIMTYMKVCQRRRASNRSMSPTWVFLAGYLTVWTGFGVLAALLQWSLNKTALLSPAIGHVGPVTGGVLLIMAGAYQFSRLKQACLGKCQSPLGFLMTEWREGLAGAFVMGIRHGAFCTGCCWALMLLMFVGGVMNLVWMIGLALYFLAEKLVPWQRLFSHITGSILIASGTLILGIQ</sequence>
<dbReference type="RefSeq" id="WP_285388434.1">
    <property type="nucleotide sequence ID" value="NZ_JASSVS010000001.1"/>
</dbReference>